<organism evidence="7 8">
    <name type="scientific">Paenibacillus agri</name>
    <dbReference type="NCBI Taxonomy" id="2744309"/>
    <lineage>
        <taxon>Bacteria</taxon>
        <taxon>Bacillati</taxon>
        <taxon>Bacillota</taxon>
        <taxon>Bacilli</taxon>
        <taxon>Bacillales</taxon>
        <taxon>Paenibacillaceae</taxon>
        <taxon>Paenibacillus</taxon>
    </lineage>
</organism>
<feature type="transmembrane region" description="Helical" evidence="6">
    <location>
        <begin position="40"/>
        <end position="61"/>
    </location>
</feature>
<reference evidence="7" key="1">
    <citation type="submission" date="2020-06" db="EMBL/GenBank/DDBJ databases">
        <title>Paenibacillus sp. nov., isolated from soil.</title>
        <authorList>
            <person name="Seo Y.L."/>
        </authorList>
    </citation>
    <scope>NUCLEOTIDE SEQUENCE [LARGE SCALE GENOMIC DNA]</scope>
    <source>
        <strain evidence="7">JW14</strain>
    </source>
</reference>
<dbReference type="GO" id="GO:0015171">
    <property type="term" value="F:amino acid transmembrane transporter activity"/>
    <property type="evidence" value="ECO:0007669"/>
    <property type="project" value="TreeGrafter"/>
</dbReference>
<evidence type="ECO:0000313" key="8">
    <source>
        <dbReference type="Proteomes" id="UP000564806"/>
    </source>
</evidence>
<dbReference type="Proteomes" id="UP000564806">
    <property type="component" value="Unassembled WGS sequence"/>
</dbReference>
<dbReference type="AlphaFoldDB" id="A0A850EML3"/>
<comment type="subcellular location">
    <subcellularLocation>
        <location evidence="1">Cell membrane</location>
        <topology evidence="1">Multi-pass membrane protein</topology>
    </subcellularLocation>
</comment>
<feature type="transmembrane region" description="Helical" evidence="6">
    <location>
        <begin position="148"/>
        <end position="169"/>
    </location>
</feature>
<keyword evidence="2" id="KW-1003">Cell membrane</keyword>
<evidence type="ECO:0000256" key="2">
    <source>
        <dbReference type="ARBA" id="ARBA00022475"/>
    </source>
</evidence>
<dbReference type="GO" id="GO:0005886">
    <property type="term" value="C:plasma membrane"/>
    <property type="evidence" value="ECO:0007669"/>
    <property type="project" value="UniProtKB-SubCell"/>
</dbReference>
<evidence type="ECO:0000256" key="1">
    <source>
        <dbReference type="ARBA" id="ARBA00004651"/>
    </source>
</evidence>
<accession>A0A850EML3</accession>
<feature type="transmembrane region" description="Helical" evidence="6">
    <location>
        <begin position="73"/>
        <end position="92"/>
    </location>
</feature>
<keyword evidence="8" id="KW-1185">Reference proteome</keyword>
<comment type="caution">
    <text evidence="7">The sequence shown here is derived from an EMBL/GenBank/DDBJ whole genome shotgun (WGS) entry which is preliminary data.</text>
</comment>
<sequence>MTWEWLAKGILLGVSIAAPVGPISILCIKETLTSGFKNGLSCGLGAATADAIYGCIAGLGLSTLTTFLVDYKTLLQALGGLFICYLGMKSLLSTPRMRSSTESYSPKNLLNTYIVTLLLTLSNPMTIVFFLGVFSASGVQLSHNNSDMPFLIGGVFLGSVIWWICLVGSTTLFRSKMTAGGSKQTLFNKLSGLVMLSFGILALIQSLGL</sequence>
<dbReference type="RefSeq" id="WP_175372741.1">
    <property type="nucleotide sequence ID" value="NZ_JABWCS010000213.1"/>
</dbReference>
<keyword evidence="4 6" id="KW-1133">Transmembrane helix</keyword>
<dbReference type="PANTHER" id="PTHR30086">
    <property type="entry name" value="ARGININE EXPORTER PROTEIN ARGO"/>
    <property type="match status" value="1"/>
</dbReference>
<dbReference type="EMBL" id="JABWCS010000213">
    <property type="protein sequence ID" value="NUU62255.1"/>
    <property type="molecule type" value="Genomic_DNA"/>
</dbReference>
<proteinExistence type="predicted"/>
<feature type="transmembrane region" description="Helical" evidence="6">
    <location>
        <begin position="6"/>
        <end position="28"/>
    </location>
</feature>
<evidence type="ECO:0000256" key="5">
    <source>
        <dbReference type="ARBA" id="ARBA00023136"/>
    </source>
</evidence>
<feature type="transmembrane region" description="Helical" evidence="6">
    <location>
        <begin position="113"/>
        <end position="136"/>
    </location>
</feature>
<protein>
    <submittedName>
        <fullName evidence="7">LysE family translocator</fullName>
    </submittedName>
</protein>
<evidence type="ECO:0000256" key="3">
    <source>
        <dbReference type="ARBA" id="ARBA00022692"/>
    </source>
</evidence>
<dbReference type="InterPro" id="IPR001123">
    <property type="entry name" value="LeuE-type"/>
</dbReference>
<keyword evidence="3 6" id="KW-0812">Transmembrane</keyword>
<dbReference type="Pfam" id="PF01810">
    <property type="entry name" value="LysE"/>
    <property type="match status" value="1"/>
</dbReference>
<keyword evidence="5 6" id="KW-0472">Membrane</keyword>
<evidence type="ECO:0000313" key="7">
    <source>
        <dbReference type="EMBL" id="NUU62255.1"/>
    </source>
</evidence>
<evidence type="ECO:0000256" key="6">
    <source>
        <dbReference type="SAM" id="Phobius"/>
    </source>
</evidence>
<feature type="transmembrane region" description="Helical" evidence="6">
    <location>
        <begin position="190"/>
        <end position="208"/>
    </location>
</feature>
<dbReference type="PANTHER" id="PTHR30086:SF20">
    <property type="entry name" value="ARGININE EXPORTER PROTEIN ARGO-RELATED"/>
    <property type="match status" value="1"/>
</dbReference>
<name>A0A850EML3_9BACL</name>
<gene>
    <name evidence="7" type="ORF">HPT30_18070</name>
</gene>
<evidence type="ECO:0000256" key="4">
    <source>
        <dbReference type="ARBA" id="ARBA00022989"/>
    </source>
</evidence>